<dbReference type="OrthoDB" id="10511789at2759"/>
<dbReference type="PANTHER" id="PTHR12241">
    <property type="entry name" value="TUBULIN POLYGLUTAMYLASE"/>
    <property type="match status" value="1"/>
</dbReference>
<reference evidence="5" key="1">
    <citation type="journal article" date="2023" name="Commun. Biol.">
        <title>Genome analysis of Parmales, the sister group of diatoms, reveals the evolutionary specialization of diatoms from phago-mixotrophs to photoautotrophs.</title>
        <authorList>
            <person name="Ban H."/>
            <person name="Sato S."/>
            <person name="Yoshikawa S."/>
            <person name="Yamada K."/>
            <person name="Nakamura Y."/>
            <person name="Ichinomiya M."/>
            <person name="Sato N."/>
            <person name="Blanc-Mathieu R."/>
            <person name="Endo H."/>
            <person name="Kuwata A."/>
            <person name="Ogata H."/>
        </authorList>
    </citation>
    <scope>NUCLEOTIDE SEQUENCE [LARGE SCALE GENOMIC DNA]</scope>
</reference>
<evidence type="ECO:0000256" key="2">
    <source>
        <dbReference type="ARBA" id="ARBA00022741"/>
    </source>
</evidence>
<protein>
    <recommendedName>
        <fullName evidence="6">Tubulin-tyrosine ligase</fullName>
    </recommendedName>
</protein>
<keyword evidence="1" id="KW-0436">Ligase</keyword>
<accession>A0A9W7GIX9</accession>
<dbReference type="GO" id="GO:0036064">
    <property type="term" value="C:ciliary basal body"/>
    <property type="evidence" value="ECO:0007669"/>
    <property type="project" value="TreeGrafter"/>
</dbReference>
<dbReference type="InterPro" id="IPR004344">
    <property type="entry name" value="TTL/TTLL_fam"/>
</dbReference>
<dbReference type="GO" id="GO:0070740">
    <property type="term" value="F:tubulin-glutamic acid ligase activity"/>
    <property type="evidence" value="ECO:0007669"/>
    <property type="project" value="TreeGrafter"/>
</dbReference>
<keyword evidence="2" id="KW-0547">Nucleotide-binding</keyword>
<comment type="caution">
    <text evidence="4">The sequence shown here is derived from an EMBL/GenBank/DDBJ whole genome shotgun (WGS) entry which is preliminary data.</text>
</comment>
<keyword evidence="5" id="KW-1185">Reference proteome</keyword>
<dbReference type="PROSITE" id="PS51221">
    <property type="entry name" value="TTL"/>
    <property type="match status" value="1"/>
</dbReference>
<dbReference type="GO" id="GO:0015631">
    <property type="term" value="F:tubulin binding"/>
    <property type="evidence" value="ECO:0007669"/>
    <property type="project" value="TreeGrafter"/>
</dbReference>
<dbReference type="GO" id="GO:0000226">
    <property type="term" value="P:microtubule cytoskeleton organization"/>
    <property type="evidence" value="ECO:0007669"/>
    <property type="project" value="TreeGrafter"/>
</dbReference>
<evidence type="ECO:0000256" key="1">
    <source>
        <dbReference type="ARBA" id="ARBA00022598"/>
    </source>
</evidence>
<keyword evidence="3" id="KW-0067">ATP-binding</keyword>
<gene>
    <name evidence="4" type="ORF">TrCOL_g5939</name>
</gene>
<evidence type="ECO:0000313" key="4">
    <source>
        <dbReference type="EMBL" id="GMI45591.1"/>
    </source>
</evidence>
<dbReference type="Pfam" id="PF03133">
    <property type="entry name" value="TTL"/>
    <property type="match status" value="1"/>
</dbReference>
<name>A0A9W7GIX9_9STRA</name>
<dbReference type="EMBL" id="BRYA01000257">
    <property type="protein sequence ID" value="GMI45591.1"/>
    <property type="molecule type" value="Genomic_DNA"/>
</dbReference>
<evidence type="ECO:0000313" key="5">
    <source>
        <dbReference type="Proteomes" id="UP001165065"/>
    </source>
</evidence>
<dbReference type="Proteomes" id="UP001165065">
    <property type="component" value="Unassembled WGS sequence"/>
</dbReference>
<evidence type="ECO:0008006" key="6">
    <source>
        <dbReference type="Google" id="ProtNLM"/>
    </source>
</evidence>
<sequence length="382" mass="41841">MNFISALWTTFIQGSPHAAVDLKLASAYLYKVGGRSHGIAGLASITRKDTLALSTQRMERTSFGADFGYLPRTYVFPQQRAAFASETSSQARPPLSVSQWITKPSNDSCGANITVHSGSESALSSGSSLLDLAQDENGAHITSIVSEYLAKPFTIHKHKFDFRLYAVLVPSKASDRLLAYLYHDGLLRFATSPYGEHGGDLTNYSLNEGSANFVEDDENNPSGLPTSNLDSLKTHKWSLQSALPFLPPSFDFHNQATSILSKVATSAEIEAPTSTYELVGLDCMFDQGGKLWLLEVQNRPNLLAWSGLDRRIKSGLVDEVKELLEALEASSPAPTNWTLASYPNASEARSEAGLDNEGRVLFTEIMKSDKNMHYKHLLDKGR</sequence>
<evidence type="ECO:0000256" key="3">
    <source>
        <dbReference type="ARBA" id="ARBA00022840"/>
    </source>
</evidence>
<dbReference type="GO" id="GO:0005524">
    <property type="term" value="F:ATP binding"/>
    <property type="evidence" value="ECO:0007669"/>
    <property type="project" value="UniProtKB-KW"/>
</dbReference>
<proteinExistence type="predicted"/>
<organism evidence="4 5">
    <name type="scientific">Triparma columacea</name>
    <dbReference type="NCBI Taxonomy" id="722753"/>
    <lineage>
        <taxon>Eukaryota</taxon>
        <taxon>Sar</taxon>
        <taxon>Stramenopiles</taxon>
        <taxon>Ochrophyta</taxon>
        <taxon>Bolidophyceae</taxon>
        <taxon>Parmales</taxon>
        <taxon>Triparmaceae</taxon>
        <taxon>Triparma</taxon>
    </lineage>
</organism>
<dbReference type="AlphaFoldDB" id="A0A9W7GIX9"/>
<dbReference type="Gene3D" id="3.30.470.20">
    <property type="entry name" value="ATP-grasp fold, B domain"/>
    <property type="match status" value="1"/>
</dbReference>